<dbReference type="PANTHER" id="PTHR10151">
    <property type="entry name" value="ECTONUCLEOTIDE PYROPHOSPHATASE/PHOSPHODIESTERASE"/>
    <property type="match status" value="1"/>
</dbReference>
<sequence>MDRSIRYRVLLFLAVNFWVLPIFSQEKKVVFIILDGIPADLVERVNTPNLDRIAAEGGYTRAFTGGKRGGYSETPTISAVGYNSLITGTWANKHNVWGNGIEEPNYNYWTIFRFLKEARPEAKTAIFSTWLDNRTKLIGEGLSESGHLELDYHFDGFELDTITYPQDKDKRYILNIDNLVSYEAAHYLKTSGPDLSWVYLEYTDDIAHRFGDSREMDHAVQIADEQVGRIWEAVEYRMKNRKEDWLIFITTDHGRTLEDGKDHGGQSDREREIWMVTNAGNLNFYFQNEKPAMVDILPTISRFMGLKIPQEQEMELDGVPLIGPISITQAELSETETEIILTWKPMEDQGKVEIWMSRDNKFKTTGQPDSYSLLGEVEISSGEFRIQKNQLTDDWAKFLLKGRMNTLNLWTGKD</sequence>
<dbReference type="Gene3D" id="3.40.720.10">
    <property type="entry name" value="Alkaline Phosphatase, subunit A"/>
    <property type="match status" value="1"/>
</dbReference>
<comment type="caution">
    <text evidence="1">The sequence shown here is derived from an EMBL/GenBank/DDBJ whole genome shotgun (WGS) entry which is preliminary data.</text>
</comment>
<dbReference type="GO" id="GO:0016787">
    <property type="term" value="F:hydrolase activity"/>
    <property type="evidence" value="ECO:0007669"/>
    <property type="project" value="UniProtKB-ARBA"/>
</dbReference>
<name>A0A418PW27_9BACT</name>
<dbReference type="OrthoDB" id="279982at2"/>
<proteinExistence type="predicted"/>
<evidence type="ECO:0000313" key="2">
    <source>
        <dbReference type="Proteomes" id="UP000283522"/>
    </source>
</evidence>
<organism evidence="1 2">
    <name type="scientific">Algoriphagus lacus</name>
    <dbReference type="NCBI Taxonomy" id="2056311"/>
    <lineage>
        <taxon>Bacteria</taxon>
        <taxon>Pseudomonadati</taxon>
        <taxon>Bacteroidota</taxon>
        <taxon>Cytophagia</taxon>
        <taxon>Cytophagales</taxon>
        <taxon>Cyclobacteriaceae</taxon>
        <taxon>Algoriphagus</taxon>
    </lineage>
</organism>
<dbReference type="SUPFAM" id="SSF53649">
    <property type="entry name" value="Alkaline phosphatase-like"/>
    <property type="match status" value="1"/>
</dbReference>
<dbReference type="Proteomes" id="UP000283522">
    <property type="component" value="Unassembled WGS sequence"/>
</dbReference>
<accession>A0A418PW27</accession>
<dbReference type="EMBL" id="QXML01000001">
    <property type="protein sequence ID" value="RIW18368.1"/>
    <property type="molecule type" value="Genomic_DNA"/>
</dbReference>
<dbReference type="InterPro" id="IPR002591">
    <property type="entry name" value="Phosphodiest/P_Trfase"/>
</dbReference>
<reference evidence="1 2" key="1">
    <citation type="submission" date="2018-09" db="EMBL/GenBank/DDBJ databases">
        <authorList>
            <person name="Wang X."/>
            <person name="Du Z."/>
        </authorList>
    </citation>
    <scope>NUCLEOTIDE SEQUENCE [LARGE SCALE GENOMIC DNA]</scope>
    <source>
        <strain evidence="1 2">N3</strain>
    </source>
</reference>
<protein>
    <submittedName>
        <fullName evidence="1">Alkaline phosphatase family protein</fullName>
    </submittedName>
</protein>
<dbReference type="PANTHER" id="PTHR10151:SF120">
    <property type="entry name" value="BIS(5'-ADENOSYL)-TRIPHOSPHATASE"/>
    <property type="match status" value="1"/>
</dbReference>
<dbReference type="Pfam" id="PF01663">
    <property type="entry name" value="Phosphodiest"/>
    <property type="match status" value="1"/>
</dbReference>
<dbReference type="InterPro" id="IPR017850">
    <property type="entry name" value="Alkaline_phosphatase_core_sf"/>
</dbReference>
<dbReference type="RefSeq" id="WP_119475847.1">
    <property type="nucleotide sequence ID" value="NZ_QXML01000001.1"/>
</dbReference>
<keyword evidence="2" id="KW-1185">Reference proteome</keyword>
<evidence type="ECO:0000313" key="1">
    <source>
        <dbReference type="EMBL" id="RIW18368.1"/>
    </source>
</evidence>
<gene>
    <name evidence="1" type="ORF">D0X99_01370</name>
</gene>
<dbReference type="AlphaFoldDB" id="A0A418PW27"/>